<dbReference type="PATRIC" id="fig|52689.4.peg.1625"/>
<keyword evidence="3" id="KW-1185">Reference proteome</keyword>
<evidence type="ECO:0000256" key="1">
    <source>
        <dbReference type="SAM" id="Phobius"/>
    </source>
</evidence>
<protein>
    <recommendedName>
        <fullName evidence="4">TcdA-E operon negative regulator</fullName>
    </recommendedName>
</protein>
<name>A0A0L6U0Z2_9FIRM</name>
<reference evidence="3" key="1">
    <citation type="submission" date="2015-07" db="EMBL/GenBank/DDBJ databases">
        <title>Draft genome sequence of Acetobacterium bakii DSM 8293, a potential psychrophilic chemical producer through syngas fermentation.</title>
        <authorList>
            <person name="Song Y."/>
            <person name="Hwang S."/>
            <person name="Cho B.-K."/>
        </authorList>
    </citation>
    <scope>NUCLEOTIDE SEQUENCE [LARGE SCALE GENOMIC DNA]</scope>
    <source>
        <strain evidence="3">DSM 8239</strain>
    </source>
</reference>
<evidence type="ECO:0008006" key="4">
    <source>
        <dbReference type="Google" id="ProtNLM"/>
    </source>
</evidence>
<feature type="transmembrane region" description="Helical" evidence="1">
    <location>
        <begin position="13"/>
        <end position="34"/>
    </location>
</feature>
<dbReference type="Proteomes" id="UP000036873">
    <property type="component" value="Unassembled WGS sequence"/>
</dbReference>
<organism evidence="2 3">
    <name type="scientific">Acetobacterium bakii</name>
    <dbReference type="NCBI Taxonomy" id="52689"/>
    <lineage>
        <taxon>Bacteria</taxon>
        <taxon>Bacillati</taxon>
        <taxon>Bacillota</taxon>
        <taxon>Clostridia</taxon>
        <taxon>Eubacteriales</taxon>
        <taxon>Eubacteriaceae</taxon>
        <taxon>Acetobacterium</taxon>
    </lineage>
</organism>
<keyword evidence="1" id="KW-1133">Transmembrane helix</keyword>
<evidence type="ECO:0000313" key="2">
    <source>
        <dbReference type="EMBL" id="KNZ41470.1"/>
    </source>
</evidence>
<dbReference type="EMBL" id="LGYO01000029">
    <property type="protein sequence ID" value="KNZ41470.1"/>
    <property type="molecule type" value="Genomic_DNA"/>
</dbReference>
<keyword evidence="1" id="KW-0472">Membrane</keyword>
<dbReference type="AlphaFoldDB" id="A0A0L6U0Z2"/>
<gene>
    <name evidence="2" type="ORF">AKG39_11925</name>
</gene>
<accession>A0A0L6U0Z2</accession>
<keyword evidence="1" id="KW-0812">Transmembrane</keyword>
<proteinExistence type="predicted"/>
<comment type="caution">
    <text evidence="2">The sequence shown here is derived from an EMBL/GenBank/DDBJ whole genome shotgun (WGS) entry which is preliminary data.</text>
</comment>
<dbReference type="STRING" id="52689.AKG39_11925"/>
<sequence>MALLWVGNKGGKYTRIVLTVVLGFYSLAWFSGFIGGGNVSKTTNPDTTNKTEVIAEQTSTEKESAEKVAADKVVADKAAADKVIADKVAADKVAADKAAALIAAPDTYKAGCIEIPYEELARFPDRNIAKQLVMTGEVIQVSVGSTETDYRVKLNDDYDQIVLVGYTGEYAQGQVLEGDTVSFWGDFIGAYTYKSTMGGEITIPALMARYYAIN</sequence>
<evidence type="ECO:0000313" key="3">
    <source>
        <dbReference type="Proteomes" id="UP000036873"/>
    </source>
</evidence>